<dbReference type="EC" id="4.2.1.136" evidence="19"/>
<keyword evidence="8 17" id="KW-0521">NADP</keyword>
<dbReference type="PROSITE" id="PS01050">
    <property type="entry name" value="YJEF_C_2"/>
    <property type="match status" value="1"/>
</dbReference>
<dbReference type="Gene3D" id="3.40.1190.20">
    <property type="match status" value="1"/>
</dbReference>
<evidence type="ECO:0000256" key="8">
    <source>
        <dbReference type="ARBA" id="ARBA00022857"/>
    </source>
</evidence>
<feature type="binding site" evidence="18">
    <location>
        <position position="126"/>
    </location>
    <ligand>
        <name>K(+)</name>
        <dbReference type="ChEBI" id="CHEBI:29103"/>
    </ligand>
</feature>
<dbReference type="SUPFAM" id="SSF64153">
    <property type="entry name" value="YjeF N-terminal domain-like"/>
    <property type="match status" value="1"/>
</dbReference>
<comment type="cofactor">
    <cofactor evidence="18 19">
        <name>K(+)</name>
        <dbReference type="ChEBI" id="CHEBI:29103"/>
    </cofactor>
    <text evidence="18 19">Binds 1 potassium ion per subunit.</text>
</comment>
<evidence type="ECO:0000256" key="4">
    <source>
        <dbReference type="ARBA" id="ARBA00009524"/>
    </source>
</evidence>
<evidence type="ECO:0000256" key="17">
    <source>
        <dbReference type="HAMAP-Rule" id="MF_01965"/>
    </source>
</evidence>
<comment type="cofactor">
    <cofactor evidence="17">
        <name>Mg(2+)</name>
        <dbReference type="ChEBI" id="CHEBI:18420"/>
    </cofactor>
</comment>
<keyword evidence="7 17" id="KW-0067">ATP-binding</keyword>
<dbReference type="Gene3D" id="3.40.50.10260">
    <property type="entry name" value="YjeF N-terminal domain"/>
    <property type="match status" value="1"/>
</dbReference>
<comment type="subunit">
    <text evidence="17">Homotetramer.</text>
</comment>
<dbReference type="Pfam" id="PF03853">
    <property type="entry name" value="YjeF_N"/>
    <property type="match status" value="1"/>
</dbReference>
<feature type="binding site" evidence="17">
    <location>
        <begin position="411"/>
        <end position="415"/>
    </location>
    <ligand>
        <name>AMP</name>
        <dbReference type="ChEBI" id="CHEBI:456215"/>
    </ligand>
</feature>
<feature type="binding site" evidence="17">
    <location>
        <position position="262"/>
    </location>
    <ligand>
        <name>(6S)-NADPHX</name>
        <dbReference type="ChEBI" id="CHEBI:64076"/>
    </ligand>
</feature>
<dbReference type="PIRSF" id="PIRSF017184">
    <property type="entry name" value="Nnr"/>
    <property type="match status" value="1"/>
</dbReference>
<dbReference type="Pfam" id="PF01256">
    <property type="entry name" value="Carb_kinase"/>
    <property type="match status" value="1"/>
</dbReference>
<dbReference type="EC" id="5.1.99.6" evidence="19"/>
<feature type="domain" description="YjeF C-terminal" evidence="20">
    <location>
        <begin position="227"/>
        <end position="499"/>
    </location>
</feature>
<dbReference type="HAMAP" id="MF_01966">
    <property type="entry name" value="NADHX_epimerase"/>
    <property type="match status" value="1"/>
</dbReference>
<comment type="similarity">
    <text evidence="4 19">In the C-terminal section; belongs to the NnrD/CARKD family.</text>
</comment>
<keyword evidence="10 17" id="KW-0520">NAD</keyword>
<dbReference type="InterPro" id="IPR030677">
    <property type="entry name" value="Nnr"/>
</dbReference>
<evidence type="ECO:0000256" key="15">
    <source>
        <dbReference type="ARBA" id="ARBA00048238"/>
    </source>
</evidence>
<evidence type="ECO:0000256" key="11">
    <source>
        <dbReference type="ARBA" id="ARBA00023235"/>
    </source>
</evidence>
<dbReference type="NCBIfam" id="TIGR00196">
    <property type="entry name" value="yjeF_cterm"/>
    <property type="match status" value="1"/>
</dbReference>
<feature type="binding site" evidence="18">
    <location>
        <position position="159"/>
    </location>
    <ligand>
        <name>(6S)-NADPHX</name>
        <dbReference type="ChEBI" id="CHEBI:64076"/>
    </ligand>
</feature>
<dbReference type="SUPFAM" id="SSF53613">
    <property type="entry name" value="Ribokinase-like"/>
    <property type="match status" value="1"/>
</dbReference>
<proteinExistence type="inferred from homology"/>
<dbReference type="PROSITE" id="PS51385">
    <property type="entry name" value="YJEF_N"/>
    <property type="match status" value="1"/>
</dbReference>
<evidence type="ECO:0000256" key="18">
    <source>
        <dbReference type="HAMAP-Rule" id="MF_01966"/>
    </source>
</evidence>
<evidence type="ECO:0000313" key="23">
    <source>
        <dbReference type="Proteomes" id="UP001143543"/>
    </source>
</evidence>
<keyword evidence="9 18" id="KW-0630">Potassium</keyword>
<comment type="similarity">
    <text evidence="3 19">In the N-terminal section; belongs to the NnrE/AIBP family.</text>
</comment>
<dbReference type="EMBL" id="BRVO01000003">
    <property type="protein sequence ID" value="GLB50111.1"/>
    <property type="molecule type" value="Genomic_DNA"/>
</dbReference>
<comment type="similarity">
    <text evidence="18">Belongs to the NnrE/AIBP family.</text>
</comment>
<comment type="caution">
    <text evidence="18">Lacks conserved residue(s) required for the propagation of feature annotation.</text>
</comment>
<sequence length="503" mass="55439">MKILNAKQLKEADNYTIQNQGITSIELMERAASELFNWLHSRLQGANVKLHIFCGVGNNGGDGLALARMLVKEKYNVAVYIVNFSEQRSADFLVNYERLKEMNYWPEVIKESNDFPELAKEDIIVDAIFGQGLNRPPENWVANLIQYINQSKAFVVSVDIPSGLYMEAVPEDTSAVIQANHTLSFQLPKLPFFLPDTGIYSNNFEVLDIGLDMEYITQSDSSTYVIGKQEALEMYKPREKFSHKNTYGHVLVVGGSYGKIGAAMLSSEAALNSGAGLVTAYLPKCGYQIMQTALPEIMVLTSKHDEYISEIEFEVKPTVVAVGMGMDTKPVTKNAFRQFLEVNTLPLVIDADGLNILAQEQDLLEKLPSKTILTPHPGELKRLIGAWKDDFDKLAKVKAFSKAYDLIVVIKGAHSITVYHDALYINTTGNPGMATAGSGDTLTGIIAGLVAQQYTEVEAAVFGVYLHGKAGDLSVEKNSYQALTATEIIDFLGDAYLDLFSQA</sequence>
<evidence type="ECO:0000256" key="3">
    <source>
        <dbReference type="ARBA" id="ARBA00006001"/>
    </source>
</evidence>
<dbReference type="PANTHER" id="PTHR12592:SF0">
    <property type="entry name" value="ATP-DEPENDENT (S)-NAD(P)H-HYDRATE DEHYDRATASE"/>
    <property type="match status" value="1"/>
</dbReference>
<keyword evidence="11 18" id="KW-0413">Isomerase</keyword>
<comment type="function">
    <text evidence="17">Catalyzes the dehydration of the S-form of NAD(P)HX at the expense of ADP, which is converted to AMP. Together with NAD(P)HX epimerase, which catalyzes the epimerization of the S- and R-forms, the enzyme allows the repair of both epimers of NAD(P)HX, a damaged form of NAD(P)H that is a result of enzymatic or heat-dependent hydration.</text>
</comment>
<evidence type="ECO:0000256" key="16">
    <source>
        <dbReference type="ARBA" id="ARBA00049209"/>
    </source>
</evidence>
<dbReference type="Proteomes" id="UP001143543">
    <property type="component" value="Unassembled WGS sequence"/>
</dbReference>
<evidence type="ECO:0000256" key="9">
    <source>
        <dbReference type="ARBA" id="ARBA00022958"/>
    </source>
</evidence>
<evidence type="ECO:0000259" key="20">
    <source>
        <dbReference type="PROSITE" id="PS51383"/>
    </source>
</evidence>
<evidence type="ECO:0000256" key="5">
    <source>
        <dbReference type="ARBA" id="ARBA00022723"/>
    </source>
</evidence>
<evidence type="ECO:0000256" key="2">
    <source>
        <dbReference type="ARBA" id="ARBA00000909"/>
    </source>
</evidence>
<evidence type="ECO:0000256" key="7">
    <source>
        <dbReference type="ARBA" id="ARBA00022840"/>
    </source>
</evidence>
<comment type="function">
    <text evidence="14 19">Bifunctional enzyme that catalyzes the epimerization of the S- and R-forms of NAD(P)HX and the dehydration of the S-form of NAD(P)HX at the expense of ADP, which is converted to AMP. This allows the repair of both epimers of NAD(P)HX, a damaged form of NAD(P)H that is a result of enzymatic or heat-dependent hydration.</text>
</comment>
<evidence type="ECO:0000256" key="14">
    <source>
        <dbReference type="ARBA" id="ARBA00025153"/>
    </source>
</evidence>
<organism evidence="22 23">
    <name type="scientific">Neptunitalea lumnitzerae</name>
    <dbReference type="NCBI Taxonomy" id="2965509"/>
    <lineage>
        <taxon>Bacteria</taxon>
        <taxon>Pseudomonadati</taxon>
        <taxon>Bacteroidota</taxon>
        <taxon>Flavobacteriia</taxon>
        <taxon>Flavobacteriales</taxon>
        <taxon>Flavobacteriaceae</taxon>
        <taxon>Neptunitalea</taxon>
    </lineage>
</organism>
<dbReference type="InterPro" id="IPR000631">
    <property type="entry name" value="CARKD"/>
</dbReference>
<feature type="domain" description="YjeF N-terminal" evidence="21">
    <location>
        <begin position="9"/>
        <end position="217"/>
    </location>
</feature>
<dbReference type="HAMAP" id="MF_01965">
    <property type="entry name" value="NADHX_dehydratase"/>
    <property type="match status" value="1"/>
</dbReference>
<gene>
    <name evidence="18" type="primary">nnrE</name>
    <name evidence="17" type="synonym">nnrD</name>
    <name evidence="22" type="ORF">Y10_24790</name>
</gene>
<feature type="binding site" evidence="18">
    <location>
        <position position="59"/>
    </location>
    <ligand>
        <name>K(+)</name>
        <dbReference type="ChEBI" id="CHEBI:29103"/>
    </ligand>
</feature>
<feature type="binding site" evidence="17">
    <location>
        <position position="325"/>
    </location>
    <ligand>
        <name>(6S)-NADPHX</name>
        <dbReference type="ChEBI" id="CHEBI:64076"/>
    </ligand>
</feature>
<dbReference type="InterPro" id="IPR036652">
    <property type="entry name" value="YjeF_N_dom_sf"/>
</dbReference>
<accession>A0ABQ5MLC7</accession>
<feature type="binding site" evidence="18">
    <location>
        <begin position="58"/>
        <end position="62"/>
    </location>
    <ligand>
        <name>(6S)-NADPHX</name>
        <dbReference type="ChEBI" id="CHEBI:64076"/>
    </ligand>
</feature>
<comment type="similarity">
    <text evidence="17">Belongs to the NnrD/CARKD family.</text>
</comment>
<keyword evidence="23" id="KW-1185">Reference proteome</keyword>
<name>A0ABQ5MLC7_9FLAO</name>
<feature type="binding site" evidence="18">
    <location>
        <position position="162"/>
    </location>
    <ligand>
        <name>K(+)</name>
        <dbReference type="ChEBI" id="CHEBI:29103"/>
    </ligand>
</feature>
<comment type="catalytic activity">
    <reaction evidence="15 17 19">
        <text>(6S)-NADHX + ADP = AMP + phosphate + NADH + H(+)</text>
        <dbReference type="Rhea" id="RHEA:32223"/>
        <dbReference type="ChEBI" id="CHEBI:15378"/>
        <dbReference type="ChEBI" id="CHEBI:43474"/>
        <dbReference type="ChEBI" id="CHEBI:57945"/>
        <dbReference type="ChEBI" id="CHEBI:64074"/>
        <dbReference type="ChEBI" id="CHEBI:456215"/>
        <dbReference type="ChEBI" id="CHEBI:456216"/>
        <dbReference type="EC" id="4.2.1.136"/>
    </reaction>
</comment>
<evidence type="ECO:0000256" key="13">
    <source>
        <dbReference type="ARBA" id="ARBA00023268"/>
    </source>
</evidence>
<evidence type="ECO:0000256" key="10">
    <source>
        <dbReference type="ARBA" id="ARBA00023027"/>
    </source>
</evidence>
<feature type="binding site" evidence="18">
    <location>
        <begin position="130"/>
        <end position="136"/>
    </location>
    <ligand>
        <name>(6S)-NADPHX</name>
        <dbReference type="ChEBI" id="CHEBI:64076"/>
    </ligand>
</feature>
<keyword evidence="6 17" id="KW-0547">Nucleotide-binding</keyword>
<dbReference type="PANTHER" id="PTHR12592">
    <property type="entry name" value="ATP-DEPENDENT (S)-NAD(P)H-HYDRATE DEHYDRATASE FAMILY MEMBER"/>
    <property type="match status" value="1"/>
</dbReference>
<comment type="catalytic activity">
    <reaction evidence="16 17 19">
        <text>(6S)-NADPHX + ADP = AMP + phosphate + NADPH + H(+)</text>
        <dbReference type="Rhea" id="RHEA:32235"/>
        <dbReference type="ChEBI" id="CHEBI:15378"/>
        <dbReference type="ChEBI" id="CHEBI:43474"/>
        <dbReference type="ChEBI" id="CHEBI:57783"/>
        <dbReference type="ChEBI" id="CHEBI:64076"/>
        <dbReference type="ChEBI" id="CHEBI:456215"/>
        <dbReference type="ChEBI" id="CHEBI:456216"/>
        <dbReference type="EC" id="4.2.1.136"/>
    </reaction>
</comment>
<feature type="binding site" evidence="17">
    <location>
        <position position="439"/>
    </location>
    <ligand>
        <name>AMP</name>
        <dbReference type="ChEBI" id="CHEBI:456215"/>
    </ligand>
</feature>
<protein>
    <recommendedName>
        <fullName evidence="19">Bifunctional NAD(P)H-hydrate repair enzyme</fullName>
    </recommendedName>
    <alternativeName>
        <fullName evidence="19">Nicotinamide nucleotide repair protein</fullName>
    </alternativeName>
    <domain>
        <recommendedName>
            <fullName evidence="19">ADP-dependent (S)-NAD(P)H-hydrate dehydratase</fullName>
            <ecNumber evidence="19">4.2.1.136</ecNumber>
        </recommendedName>
        <alternativeName>
            <fullName evidence="19">ADP-dependent NAD(P)HX dehydratase</fullName>
        </alternativeName>
    </domain>
    <domain>
        <recommendedName>
            <fullName evidence="19">NAD(P)H-hydrate epimerase</fullName>
            <ecNumber evidence="19">5.1.99.6</ecNumber>
        </recommendedName>
    </domain>
</protein>
<dbReference type="InterPro" id="IPR029056">
    <property type="entry name" value="Ribokinase-like"/>
</dbReference>
<dbReference type="RefSeq" id="WP_281765746.1">
    <property type="nucleotide sequence ID" value="NZ_BRVO01000003.1"/>
</dbReference>
<feature type="binding site" evidence="17">
    <location>
        <position position="376"/>
    </location>
    <ligand>
        <name>(6S)-NADPHX</name>
        <dbReference type="ChEBI" id="CHEBI:64076"/>
    </ligand>
</feature>
<dbReference type="InterPro" id="IPR004443">
    <property type="entry name" value="YjeF_N_dom"/>
</dbReference>
<keyword evidence="12 17" id="KW-0456">Lyase</keyword>
<evidence type="ECO:0000256" key="19">
    <source>
        <dbReference type="PIRNR" id="PIRNR017184"/>
    </source>
</evidence>
<dbReference type="NCBIfam" id="TIGR00197">
    <property type="entry name" value="yjeF_nterm"/>
    <property type="match status" value="1"/>
</dbReference>
<comment type="function">
    <text evidence="18">Catalyzes the epimerization of the S- and R-forms of NAD(P)HX, a damaged form of NAD(P)H that is a result of enzymatic or heat-dependent hydration. This is a prerequisite for the S-specific NAD(P)H-hydrate dehydratase to allow the repair of both epimers of NAD(P)HX.</text>
</comment>
<evidence type="ECO:0000256" key="12">
    <source>
        <dbReference type="ARBA" id="ARBA00023239"/>
    </source>
</evidence>
<evidence type="ECO:0000256" key="6">
    <source>
        <dbReference type="ARBA" id="ARBA00022741"/>
    </source>
</evidence>
<reference evidence="22" key="1">
    <citation type="submission" date="2022-07" db="EMBL/GenBank/DDBJ databases">
        <title>Taxonomy of Novel Oxalotrophic and Methylotrophic Bacteria.</title>
        <authorList>
            <person name="Sahin N."/>
            <person name="Tani A."/>
        </authorList>
    </citation>
    <scope>NUCLEOTIDE SEQUENCE</scope>
    <source>
        <strain evidence="22">Y10</strain>
    </source>
</reference>
<dbReference type="CDD" id="cd01171">
    <property type="entry name" value="YXKO-related"/>
    <property type="match status" value="1"/>
</dbReference>
<keyword evidence="13" id="KW-0511">Multifunctional enzyme</keyword>
<evidence type="ECO:0000256" key="1">
    <source>
        <dbReference type="ARBA" id="ARBA00000013"/>
    </source>
</evidence>
<keyword evidence="5 18" id="KW-0479">Metal-binding</keyword>
<dbReference type="PROSITE" id="PS51383">
    <property type="entry name" value="YJEF_C_3"/>
    <property type="match status" value="1"/>
</dbReference>
<dbReference type="InterPro" id="IPR017953">
    <property type="entry name" value="Carbohydrate_kinase_pred_CS"/>
</dbReference>
<comment type="caution">
    <text evidence="22">The sequence shown here is derived from an EMBL/GenBank/DDBJ whole genome shotgun (WGS) entry which is preliminary data.</text>
</comment>
<evidence type="ECO:0000259" key="21">
    <source>
        <dbReference type="PROSITE" id="PS51385"/>
    </source>
</evidence>
<feature type="binding site" evidence="17">
    <location>
        <position position="440"/>
    </location>
    <ligand>
        <name>(6S)-NADPHX</name>
        <dbReference type="ChEBI" id="CHEBI:64076"/>
    </ligand>
</feature>
<comment type="catalytic activity">
    <reaction evidence="2 18 19">
        <text>(6R)-NADPHX = (6S)-NADPHX</text>
        <dbReference type="Rhea" id="RHEA:32227"/>
        <dbReference type="ChEBI" id="CHEBI:64076"/>
        <dbReference type="ChEBI" id="CHEBI:64077"/>
        <dbReference type="EC" id="5.1.99.6"/>
    </reaction>
</comment>
<evidence type="ECO:0000313" key="22">
    <source>
        <dbReference type="EMBL" id="GLB50111.1"/>
    </source>
</evidence>
<comment type="catalytic activity">
    <reaction evidence="1 18 19">
        <text>(6R)-NADHX = (6S)-NADHX</text>
        <dbReference type="Rhea" id="RHEA:32215"/>
        <dbReference type="ChEBI" id="CHEBI:64074"/>
        <dbReference type="ChEBI" id="CHEBI:64075"/>
        <dbReference type="EC" id="5.1.99.6"/>
    </reaction>
</comment>